<sequence>MVKTRPAFNPIVHPAHRLQICSFLAGVKEGEFRPLREELGVSDSVLSKQLRILEEAGYVALRKAPVAGKGRVRTWITLTRPGKRALESHIAALHRMTRGALPVA</sequence>
<name>A0A1G9V2K5_ALLAB</name>
<evidence type="ECO:0000259" key="1">
    <source>
        <dbReference type="Pfam" id="PF13601"/>
    </source>
</evidence>
<dbReference type="Gene3D" id="1.10.10.10">
    <property type="entry name" value="Winged helix-like DNA-binding domain superfamily/Winged helix DNA-binding domain"/>
    <property type="match status" value="1"/>
</dbReference>
<dbReference type="EMBL" id="LT629701">
    <property type="protein sequence ID" value="SDM66359.1"/>
    <property type="molecule type" value="Genomic_DNA"/>
</dbReference>
<evidence type="ECO:0000313" key="3">
    <source>
        <dbReference type="Proteomes" id="UP000183376"/>
    </source>
</evidence>
<proteinExistence type="predicted"/>
<dbReference type="InterPro" id="IPR036388">
    <property type="entry name" value="WH-like_DNA-bd_sf"/>
</dbReference>
<dbReference type="InterPro" id="IPR036390">
    <property type="entry name" value="WH_DNA-bd_sf"/>
</dbReference>
<dbReference type="Pfam" id="PF13601">
    <property type="entry name" value="HTH_34"/>
    <property type="match status" value="1"/>
</dbReference>
<dbReference type="AlphaFoldDB" id="A0A1G9V2K5"/>
<gene>
    <name evidence="2" type="ORF">SAMN04489726_2790</name>
</gene>
<dbReference type="Proteomes" id="UP000183376">
    <property type="component" value="Chromosome I"/>
</dbReference>
<dbReference type="eggNOG" id="COG1846">
    <property type="taxonomic scope" value="Bacteria"/>
</dbReference>
<evidence type="ECO:0000313" key="2">
    <source>
        <dbReference type="EMBL" id="SDM66359.1"/>
    </source>
</evidence>
<dbReference type="InterPro" id="IPR011991">
    <property type="entry name" value="ArsR-like_HTH"/>
</dbReference>
<dbReference type="RefSeq" id="WP_197684028.1">
    <property type="nucleotide sequence ID" value="NZ_JOEF01000018.1"/>
</dbReference>
<dbReference type="CDD" id="cd00090">
    <property type="entry name" value="HTH_ARSR"/>
    <property type="match status" value="1"/>
</dbReference>
<dbReference type="GO" id="GO:0003677">
    <property type="term" value="F:DNA binding"/>
    <property type="evidence" value="ECO:0007669"/>
    <property type="project" value="UniProtKB-KW"/>
</dbReference>
<feature type="domain" description="Winged helix DNA-binding" evidence="1">
    <location>
        <begin position="17"/>
        <end position="96"/>
    </location>
</feature>
<keyword evidence="3" id="KW-1185">Reference proteome</keyword>
<dbReference type="InterPro" id="IPR027395">
    <property type="entry name" value="WH_DNA-bd_dom"/>
</dbReference>
<organism evidence="2 3">
    <name type="scientific">Allokutzneria albata</name>
    <name type="common">Kibdelosporangium albatum</name>
    <dbReference type="NCBI Taxonomy" id="211114"/>
    <lineage>
        <taxon>Bacteria</taxon>
        <taxon>Bacillati</taxon>
        <taxon>Actinomycetota</taxon>
        <taxon>Actinomycetes</taxon>
        <taxon>Pseudonocardiales</taxon>
        <taxon>Pseudonocardiaceae</taxon>
        <taxon>Allokutzneria</taxon>
    </lineage>
</organism>
<keyword evidence="2" id="KW-0238">DNA-binding</keyword>
<protein>
    <submittedName>
        <fullName evidence="2">Winged helix DNA-binding domain-containing protein</fullName>
    </submittedName>
</protein>
<accession>A0A1G9V2K5</accession>
<reference evidence="2 3" key="1">
    <citation type="submission" date="2016-10" db="EMBL/GenBank/DDBJ databases">
        <authorList>
            <person name="de Groot N.N."/>
        </authorList>
    </citation>
    <scope>NUCLEOTIDE SEQUENCE [LARGE SCALE GENOMIC DNA]</scope>
    <source>
        <strain evidence="2 3">DSM 44149</strain>
    </source>
</reference>
<dbReference type="SUPFAM" id="SSF46785">
    <property type="entry name" value="Winged helix' DNA-binding domain"/>
    <property type="match status" value="1"/>
</dbReference>
<dbReference type="PANTHER" id="PTHR37318">
    <property type="entry name" value="BSL7504 PROTEIN"/>
    <property type="match status" value="1"/>
</dbReference>
<dbReference type="PANTHER" id="PTHR37318:SF1">
    <property type="entry name" value="BSL7504 PROTEIN"/>
    <property type="match status" value="1"/>
</dbReference>